<reference evidence="2" key="2">
    <citation type="submission" date="2015-01" db="EMBL/GenBank/DDBJ databases">
        <title>Evolutionary Origins and Diversification of the Mycorrhizal Mutualists.</title>
        <authorList>
            <consortium name="DOE Joint Genome Institute"/>
            <consortium name="Mycorrhizal Genomics Consortium"/>
            <person name="Kohler A."/>
            <person name="Kuo A."/>
            <person name="Nagy L.G."/>
            <person name="Floudas D."/>
            <person name="Copeland A."/>
            <person name="Barry K.W."/>
            <person name="Cichocki N."/>
            <person name="Veneault-Fourrey C."/>
            <person name="LaButti K."/>
            <person name="Lindquist E.A."/>
            <person name="Lipzen A."/>
            <person name="Lundell T."/>
            <person name="Morin E."/>
            <person name="Murat C."/>
            <person name="Riley R."/>
            <person name="Ohm R."/>
            <person name="Sun H."/>
            <person name="Tunlid A."/>
            <person name="Henrissat B."/>
            <person name="Grigoriev I.V."/>
            <person name="Hibbett D.S."/>
            <person name="Martin F."/>
        </authorList>
    </citation>
    <scope>NUCLEOTIDE SEQUENCE [LARGE SCALE GENOMIC DNA]</scope>
    <source>
        <strain evidence="2">LaAM-08-1</strain>
    </source>
</reference>
<dbReference type="Proteomes" id="UP000054477">
    <property type="component" value="Unassembled WGS sequence"/>
</dbReference>
<dbReference type="Pfam" id="PF12311">
    <property type="entry name" value="DUF3632"/>
    <property type="match status" value="1"/>
</dbReference>
<dbReference type="HOGENOM" id="CLU_045731_0_0_1"/>
<dbReference type="InterPro" id="IPR053204">
    <property type="entry name" value="Oxopyrrolidines_Biosynth-assoc"/>
</dbReference>
<dbReference type="InterPro" id="IPR022085">
    <property type="entry name" value="OpdG"/>
</dbReference>
<dbReference type="PANTHER" id="PTHR38797:SF4">
    <property type="entry name" value="NUCLEAR PORE COMPLEX PROTEIN NUP85"/>
    <property type="match status" value="1"/>
</dbReference>
<keyword evidence="2" id="KW-1185">Reference proteome</keyword>
<dbReference type="EMBL" id="KN838557">
    <property type="protein sequence ID" value="KIK05804.1"/>
    <property type="molecule type" value="Genomic_DNA"/>
</dbReference>
<dbReference type="AlphaFoldDB" id="A0A0C9XW43"/>
<dbReference type="OrthoDB" id="3350591at2759"/>
<dbReference type="STRING" id="1095629.A0A0C9XW43"/>
<evidence type="ECO:0000313" key="1">
    <source>
        <dbReference type="EMBL" id="KIK05804.1"/>
    </source>
</evidence>
<organism evidence="1 2">
    <name type="scientific">Laccaria amethystina LaAM-08-1</name>
    <dbReference type="NCBI Taxonomy" id="1095629"/>
    <lineage>
        <taxon>Eukaryota</taxon>
        <taxon>Fungi</taxon>
        <taxon>Dikarya</taxon>
        <taxon>Basidiomycota</taxon>
        <taxon>Agaricomycotina</taxon>
        <taxon>Agaricomycetes</taxon>
        <taxon>Agaricomycetidae</taxon>
        <taxon>Agaricales</taxon>
        <taxon>Agaricineae</taxon>
        <taxon>Hydnangiaceae</taxon>
        <taxon>Laccaria</taxon>
    </lineage>
</organism>
<protein>
    <submittedName>
        <fullName evidence="1">Uncharacterized protein</fullName>
    </submittedName>
</protein>
<reference evidence="1 2" key="1">
    <citation type="submission" date="2014-04" db="EMBL/GenBank/DDBJ databases">
        <authorList>
            <consortium name="DOE Joint Genome Institute"/>
            <person name="Kuo A."/>
            <person name="Kohler A."/>
            <person name="Nagy L.G."/>
            <person name="Floudas D."/>
            <person name="Copeland A."/>
            <person name="Barry K.W."/>
            <person name="Cichocki N."/>
            <person name="Veneault-Fourrey C."/>
            <person name="LaButti K."/>
            <person name="Lindquist E.A."/>
            <person name="Lipzen A."/>
            <person name="Lundell T."/>
            <person name="Morin E."/>
            <person name="Murat C."/>
            <person name="Sun H."/>
            <person name="Tunlid A."/>
            <person name="Henrissat B."/>
            <person name="Grigoriev I.V."/>
            <person name="Hibbett D.S."/>
            <person name="Martin F."/>
            <person name="Nordberg H.P."/>
            <person name="Cantor M.N."/>
            <person name="Hua S.X."/>
        </authorList>
    </citation>
    <scope>NUCLEOTIDE SEQUENCE [LARGE SCALE GENOMIC DNA]</scope>
    <source>
        <strain evidence="1 2">LaAM-08-1</strain>
    </source>
</reference>
<evidence type="ECO:0000313" key="2">
    <source>
        <dbReference type="Proteomes" id="UP000054477"/>
    </source>
</evidence>
<gene>
    <name evidence="1" type="ORF">K443DRAFT_120389</name>
</gene>
<name>A0A0C9XW43_9AGAR</name>
<sequence>MATGISFNPTSRAVEFIAVLRDTTVPLENVAELIISLPRDLRGVYAGDEPNEGVADFLWFLWEGFLDLAEKDVKNHPRSREFLKLFTVLNEPTYLLWGSELTLAQLPLLGAVSRDRINGIKIYGDQDINSESGQRVLSGDVPEPSDFDGLAFYEGRCKWLNVNHFFASLWVDDEIPVDYDLFALWAMRAGLEFDPKSEESHSDVGPRDLLIETASIWATIAGDKMYRCKGIYGANGDPTWDTKTRGTPGLGGPRWVGVDGYDPARWALWKQVFTEVANEEGRKATTPHRFSQGRRRVNDQVRVIYSFKVIRCSLNLFEKRDHL</sequence>
<proteinExistence type="predicted"/>
<dbReference type="PANTHER" id="PTHR38797">
    <property type="entry name" value="NUCLEAR PORE COMPLEX PROTEIN NUP85-RELATED"/>
    <property type="match status" value="1"/>
</dbReference>
<accession>A0A0C9XW43</accession>